<dbReference type="Gene3D" id="3.40.50.360">
    <property type="match status" value="1"/>
</dbReference>
<evidence type="ECO:0000259" key="4">
    <source>
        <dbReference type="Pfam" id="PF00248"/>
    </source>
</evidence>
<dbReference type="Pfam" id="PF00248">
    <property type="entry name" value="Aldo_ket_red"/>
    <property type="match status" value="1"/>
</dbReference>
<evidence type="ECO:0000259" key="5">
    <source>
        <dbReference type="Pfam" id="PF12682"/>
    </source>
</evidence>
<dbReference type="SUPFAM" id="SSF51430">
    <property type="entry name" value="NAD(P)-linked oxidoreductase"/>
    <property type="match status" value="1"/>
</dbReference>
<dbReference type="CDD" id="cd19071">
    <property type="entry name" value="AKR_AKR1-5-like"/>
    <property type="match status" value="1"/>
</dbReference>
<dbReference type="InterPro" id="IPR029039">
    <property type="entry name" value="Flavoprotein-like_sf"/>
</dbReference>
<evidence type="ECO:0000313" key="7">
    <source>
        <dbReference type="Proteomes" id="UP000886758"/>
    </source>
</evidence>
<dbReference type="PANTHER" id="PTHR43827:SF3">
    <property type="entry name" value="NADP-DEPENDENT OXIDOREDUCTASE DOMAIN-CONTAINING PROTEIN"/>
    <property type="match status" value="1"/>
</dbReference>
<dbReference type="GO" id="GO:0010181">
    <property type="term" value="F:FMN binding"/>
    <property type="evidence" value="ECO:0007669"/>
    <property type="project" value="InterPro"/>
</dbReference>
<dbReference type="InterPro" id="IPR036812">
    <property type="entry name" value="NAD(P)_OxRdtase_dom_sf"/>
</dbReference>
<dbReference type="AlphaFoldDB" id="A0A9D1GR57"/>
<evidence type="ECO:0000313" key="6">
    <source>
        <dbReference type="EMBL" id="HIT50167.1"/>
    </source>
</evidence>
<reference evidence="6" key="2">
    <citation type="journal article" date="2021" name="PeerJ">
        <title>Extensive microbial diversity within the chicken gut microbiome revealed by metagenomics and culture.</title>
        <authorList>
            <person name="Gilroy R."/>
            <person name="Ravi A."/>
            <person name="Getino M."/>
            <person name="Pursley I."/>
            <person name="Horton D.L."/>
            <person name="Alikhan N.F."/>
            <person name="Baker D."/>
            <person name="Gharbi K."/>
            <person name="Hall N."/>
            <person name="Watson M."/>
            <person name="Adriaenssens E.M."/>
            <person name="Foster-Nyarko E."/>
            <person name="Jarju S."/>
            <person name="Secka A."/>
            <person name="Antonio M."/>
            <person name="Oren A."/>
            <person name="Chaudhuri R.R."/>
            <person name="La Ragione R."/>
            <person name="Hildebrand F."/>
            <person name="Pallen M.J."/>
        </authorList>
    </citation>
    <scope>NUCLEOTIDE SEQUENCE</scope>
    <source>
        <strain evidence="6">ChiW17-6978</strain>
    </source>
</reference>
<dbReference type="SUPFAM" id="SSF52218">
    <property type="entry name" value="Flavoproteins"/>
    <property type="match status" value="1"/>
</dbReference>
<dbReference type="InterPro" id="IPR020471">
    <property type="entry name" value="AKR"/>
</dbReference>
<dbReference type="InterPro" id="IPR008254">
    <property type="entry name" value="Flavodoxin/NO_synth"/>
</dbReference>
<comment type="caution">
    <text evidence="6">The sequence shown here is derived from an EMBL/GenBank/DDBJ whole genome shotgun (WGS) entry which is preliminary data.</text>
</comment>
<feature type="domain" description="NADP-dependent oxidoreductase" evidence="4">
    <location>
        <begin position="231"/>
        <end position="478"/>
    </location>
</feature>
<evidence type="ECO:0000256" key="3">
    <source>
        <dbReference type="ARBA" id="ARBA00023002"/>
    </source>
</evidence>
<dbReference type="InterPro" id="IPR023210">
    <property type="entry name" value="NADP_OxRdtase_dom"/>
</dbReference>
<dbReference type="PRINTS" id="PR00069">
    <property type="entry name" value="ALDKETRDTASE"/>
</dbReference>
<name>A0A9D1GR57_9MOLU</name>
<keyword evidence="3" id="KW-0560">Oxidoreductase</keyword>
<dbReference type="EMBL" id="DVLF01000121">
    <property type="protein sequence ID" value="HIT50167.1"/>
    <property type="molecule type" value="Genomic_DNA"/>
</dbReference>
<proteinExistence type="inferred from homology"/>
<dbReference type="Proteomes" id="UP000886758">
    <property type="component" value="Unassembled WGS sequence"/>
</dbReference>
<dbReference type="GO" id="GO:0016616">
    <property type="term" value="F:oxidoreductase activity, acting on the CH-OH group of donors, NAD or NADP as acceptor"/>
    <property type="evidence" value="ECO:0007669"/>
    <property type="project" value="UniProtKB-ARBA"/>
</dbReference>
<dbReference type="Gene3D" id="3.20.20.100">
    <property type="entry name" value="NADP-dependent oxidoreductase domain"/>
    <property type="match status" value="1"/>
</dbReference>
<evidence type="ECO:0000256" key="2">
    <source>
        <dbReference type="ARBA" id="ARBA00022857"/>
    </source>
</evidence>
<accession>A0A9D1GR57</accession>
<comment type="similarity">
    <text evidence="1">Belongs to the aldo/keto reductase family.</text>
</comment>
<dbReference type="PANTHER" id="PTHR43827">
    <property type="entry name" value="2,5-DIKETO-D-GLUCONIC ACID REDUCTASE"/>
    <property type="match status" value="1"/>
</dbReference>
<keyword evidence="2" id="KW-0521">NADP</keyword>
<protein>
    <submittedName>
        <fullName evidence="6">Aldo/keto reductase</fullName>
    </submittedName>
</protein>
<reference evidence="6" key="1">
    <citation type="submission" date="2020-10" db="EMBL/GenBank/DDBJ databases">
        <authorList>
            <person name="Gilroy R."/>
        </authorList>
    </citation>
    <scope>NUCLEOTIDE SEQUENCE</scope>
    <source>
        <strain evidence="6">ChiW17-6978</strain>
    </source>
</reference>
<organism evidence="6 7">
    <name type="scientific">Candidatus Pelethenecus faecipullorum</name>
    <dbReference type="NCBI Taxonomy" id="2840900"/>
    <lineage>
        <taxon>Bacteria</taxon>
        <taxon>Bacillati</taxon>
        <taxon>Mycoplasmatota</taxon>
        <taxon>Mollicutes</taxon>
        <taxon>Candidatus Pelethenecus</taxon>
    </lineage>
</organism>
<gene>
    <name evidence="6" type="ORF">IAD46_03980</name>
</gene>
<evidence type="ECO:0000256" key="1">
    <source>
        <dbReference type="ARBA" id="ARBA00007905"/>
    </source>
</evidence>
<dbReference type="FunFam" id="3.20.20.100:FF:000002">
    <property type="entry name" value="2,5-diketo-D-gluconic acid reductase A"/>
    <property type="match status" value="1"/>
</dbReference>
<sequence length="486" mass="54495">MKKYFVIIFSLLLVLIGMFGCTAENNRNNNVNGTTPPIVTTKKTLIAYFSCTGTTARIAKLIAEETGAVLHEIQPEVPYTEEDLNYYSGSRADREQADPTIRPAIANGVENMQDYDVVFLGYPIWHGQAPKIIYTFLESYDLSGKIIIPFCTSHTSDIGSSDDNLHSLTVNADWKEGRRFESDTNAEMIVAWLEELDLKLINDVSSFDLKNGENGRAPTVTLNSGYEMPILGLGTYSLHGDTCKNSVRAALESGVRLIDTASAYGNEEEIGEAIREAIADRIVKRDDIFVITKIYPGSEMANPERSIQACLDRLNIGYVDMMLLHHPDSNDVKAYKAMERFVESGQIRSLGLSNWYIDEIDDFITQVDIMPALVQNEIHLYYQEQDVVPYMHNLGIVVQAWYPFGGRGHTGEILNDPTVVSIAKTHRRTSAQIILRWHLQRGVVAIPGSSNPDHIRENISVFDFSLTEEEMAAIAALDRGEKHDWY</sequence>
<dbReference type="PROSITE" id="PS51257">
    <property type="entry name" value="PROKAR_LIPOPROTEIN"/>
    <property type="match status" value="1"/>
</dbReference>
<dbReference type="Pfam" id="PF12682">
    <property type="entry name" value="Flavodoxin_4"/>
    <property type="match status" value="1"/>
</dbReference>
<feature type="domain" description="Flavodoxin-like" evidence="5">
    <location>
        <begin position="43"/>
        <end position="195"/>
    </location>
</feature>